<dbReference type="RefSeq" id="WP_141648389.1">
    <property type="nucleotide sequence ID" value="NZ_VIFM01000308.1"/>
</dbReference>
<proteinExistence type="predicted"/>
<dbReference type="EMBL" id="VIFM01000308">
    <property type="protein sequence ID" value="TQF09799.1"/>
    <property type="molecule type" value="Genomic_DNA"/>
</dbReference>
<organism evidence="1 2">
    <name type="scientific">Myxococcus llanfairpwllgwyngyllgogerychwyrndrobwllllantysiliogogogochensis</name>
    <dbReference type="NCBI Taxonomy" id="2590453"/>
    <lineage>
        <taxon>Bacteria</taxon>
        <taxon>Pseudomonadati</taxon>
        <taxon>Myxococcota</taxon>
        <taxon>Myxococcia</taxon>
        <taxon>Myxococcales</taxon>
        <taxon>Cystobacterineae</taxon>
        <taxon>Myxococcaceae</taxon>
        <taxon>Myxococcus</taxon>
    </lineage>
</organism>
<dbReference type="InterPro" id="IPR016039">
    <property type="entry name" value="Thiolase-like"/>
</dbReference>
<keyword evidence="2" id="KW-1185">Reference proteome</keyword>
<name>A0A540WL90_9BACT</name>
<evidence type="ECO:0000313" key="1">
    <source>
        <dbReference type="EMBL" id="TQF09799.1"/>
    </source>
</evidence>
<dbReference type="OrthoDB" id="5522744at2"/>
<dbReference type="GO" id="GO:0016746">
    <property type="term" value="F:acyltransferase activity"/>
    <property type="evidence" value="ECO:0007669"/>
    <property type="project" value="InterPro"/>
</dbReference>
<reference evidence="1 2" key="1">
    <citation type="submission" date="2019-06" db="EMBL/GenBank/DDBJ databases">
        <authorList>
            <person name="Livingstone P."/>
            <person name="Whitworth D."/>
        </authorList>
    </citation>
    <scope>NUCLEOTIDE SEQUENCE [LARGE SCALE GENOMIC DNA]</scope>
    <source>
        <strain evidence="1 2">AM401</strain>
    </source>
</reference>
<protein>
    <recommendedName>
        <fullName evidence="3">3-oxoacyl-ACP synthase</fullName>
    </recommendedName>
</protein>
<sequence length="364" mass="39248">MVLSITGLGMVTSVGLDVVQACASLRAGLTRPRQLVYFPVLDEESQERVPLMGHPIQGFTDGFGPVGRWIRLARGGVDDLLSLGQVPGREDSDFWRRTGLIWVGPVLDESRFMEARQLRPDVLTSTFCLQLKKALELPLVSDCHAIHQGHAGMAAALQYASRQLSRSAVDRFLIVAMDSYLDMLSLEWLQSHRRLKSPDVPVGLMPGEAAACILVESPLSARRRGITPQASVSAASVGQEQDLFVTQRPRVGQVLADTIVDVLTKAPGPTGAFQGDILSDLNGEVWRASEWGHARVRLGDRLDESHRLVISGTSLGDTGAASGAVALCVAVRSFLRKYASSSRSLVVSSSEHGWVGAFVVSAEA</sequence>
<gene>
    <name evidence="1" type="ORF">FJV41_42790</name>
</gene>
<dbReference type="Gene3D" id="3.40.47.10">
    <property type="match status" value="1"/>
</dbReference>
<dbReference type="Proteomes" id="UP000315369">
    <property type="component" value="Unassembled WGS sequence"/>
</dbReference>
<evidence type="ECO:0000313" key="2">
    <source>
        <dbReference type="Proteomes" id="UP000315369"/>
    </source>
</evidence>
<dbReference type="AlphaFoldDB" id="A0A540WL90"/>
<evidence type="ECO:0008006" key="3">
    <source>
        <dbReference type="Google" id="ProtNLM"/>
    </source>
</evidence>
<dbReference type="SUPFAM" id="SSF53901">
    <property type="entry name" value="Thiolase-like"/>
    <property type="match status" value="1"/>
</dbReference>
<accession>A0A540WL90</accession>
<comment type="caution">
    <text evidence="1">The sequence shown here is derived from an EMBL/GenBank/DDBJ whole genome shotgun (WGS) entry which is preliminary data.</text>
</comment>